<comment type="subcellular location">
    <subcellularLocation>
        <location evidence="1">Secreted</location>
    </subcellularLocation>
</comment>
<gene>
    <name evidence="8" type="ORF">GSLYS_00021746001</name>
</gene>
<feature type="compositionally biased region" description="Polar residues" evidence="7">
    <location>
        <begin position="72"/>
        <end position="88"/>
    </location>
</feature>
<keyword evidence="4" id="KW-0677">Repeat</keyword>
<protein>
    <submittedName>
        <fullName evidence="8">Uncharacterized protein</fullName>
    </submittedName>
</protein>
<evidence type="ECO:0000256" key="1">
    <source>
        <dbReference type="ARBA" id="ARBA00004613"/>
    </source>
</evidence>
<dbReference type="PANTHER" id="PTHR20986">
    <property type="entry name" value="FMRFAMIDE-RELATED PEPTIDES"/>
    <property type="match status" value="1"/>
</dbReference>
<evidence type="ECO:0000313" key="9">
    <source>
        <dbReference type="Proteomes" id="UP001497497"/>
    </source>
</evidence>
<dbReference type="EMBL" id="CAXITT010001345">
    <property type="protein sequence ID" value="CAL1548429.1"/>
    <property type="molecule type" value="Genomic_DNA"/>
</dbReference>
<evidence type="ECO:0000256" key="4">
    <source>
        <dbReference type="ARBA" id="ARBA00022737"/>
    </source>
</evidence>
<dbReference type="AlphaFoldDB" id="A0AAV2IMR6"/>
<dbReference type="GO" id="GO:0007218">
    <property type="term" value="P:neuropeptide signaling pathway"/>
    <property type="evidence" value="ECO:0007669"/>
    <property type="project" value="UniProtKB-KW"/>
</dbReference>
<evidence type="ECO:0000256" key="3">
    <source>
        <dbReference type="ARBA" id="ARBA00022729"/>
    </source>
</evidence>
<evidence type="ECO:0000256" key="5">
    <source>
        <dbReference type="ARBA" id="ARBA00022815"/>
    </source>
</evidence>
<comment type="caution">
    <text evidence="8">The sequence shown here is derived from an EMBL/GenBank/DDBJ whole genome shotgun (WGS) entry which is preliminary data.</text>
</comment>
<feature type="compositionally biased region" description="Acidic residues" evidence="7">
    <location>
        <begin position="48"/>
        <end position="60"/>
    </location>
</feature>
<organism evidence="8 9">
    <name type="scientific">Lymnaea stagnalis</name>
    <name type="common">Great pond snail</name>
    <name type="synonym">Helix stagnalis</name>
    <dbReference type="NCBI Taxonomy" id="6523"/>
    <lineage>
        <taxon>Eukaryota</taxon>
        <taxon>Metazoa</taxon>
        <taxon>Spiralia</taxon>
        <taxon>Lophotrochozoa</taxon>
        <taxon>Mollusca</taxon>
        <taxon>Gastropoda</taxon>
        <taxon>Heterobranchia</taxon>
        <taxon>Euthyneura</taxon>
        <taxon>Panpulmonata</taxon>
        <taxon>Hygrophila</taxon>
        <taxon>Lymnaeoidea</taxon>
        <taxon>Lymnaeidae</taxon>
        <taxon>Lymnaea</taxon>
    </lineage>
</organism>
<keyword evidence="5" id="KW-0027">Amidation</keyword>
<name>A0AAV2IMR6_LYMST</name>
<keyword evidence="3" id="KW-0732">Signal</keyword>
<accession>A0AAV2IMR6</accession>
<reference evidence="8 9" key="1">
    <citation type="submission" date="2024-04" db="EMBL/GenBank/DDBJ databases">
        <authorList>
            <consortium name="Genoscope - CEA"/>
            <person name="William W."/>
        </authorList>
    </citation>
    <scope>NUCLEOTIDE SEQUENCE [LARGE SCALE GENOMIC DNA]</scope>
</reference>
<dbReference type="InterPro" id="IPR051041">
    <property type="entry name" value="FMRFamide-related_np"/>
</dbReference>
<keyword evidence="2" id="KW-0964">Secreted</keyword>
<evidence type="ECO:0000256" key="2">
    <source>
        <dbReference type="ARBA" id="ARBA00022525"/>
    </source>
</evidence>
<dbReference type="GO" id="GO:0005576">
    <property type="term" value="C:extracellular region"/>
    <property type="evidence" value="ECO:0007669"/>
    <property type="project" value="UniProtKB-SubCell"/>
</dbReference>
<keyword evidence="9" id="KW-1185">Reference proteome</keyword>
<dbReference type="Proteomes" id="UP001497497">
    <property type="component" value="Unassembled WGS sequence"/>
</dbReference>
<dbReference type="PANTHER" id="PTHR20986:SF22">
    <property type="entry name" value="FMRFAMIDE-RELATED PEPTIDES"/>
    <property type="match status" value="1"/>
</dbReference>
<proteinExistence type="predicted"/>
<feature type="region of interest" description="Disordered" evidence="7">
    <location>
        <begin position="48"/>
        <end position="92"/>
    </location>
</feature>
<keyword evidence="6" id="KW-0527">Neuropeptide</keyword>
<evidence type="ECO:0000256" key="7">
    <source>
        <dbReference type="SAM" id="MobiDB-lite"/>
    </source>
</evidence>
<evidence type="ECO:0000256" key="6">
    <source>
        <dbReference type="ARBA" id="ARBA00023320"/>
    </source>
</evidence>
<sequence>MGRVVRGLQMLRLGKRDSVSTSEDPGDIDDILSLLQAYQEQNPEFAFNEEERELSGDELEVPEHHRFRRSTENSGVAPQEVQQSQSFKDSGEHELKLEEAEPYLYFPDGDFYYGDVDELLEGDNEDGSADKRQIPMLRLGKRSMSMLRLGKREEDDADFDEEKRSLSMLRLGKREDDNFEDSFDEENDKRSLSMLRLGKRPMSMLRLGKRPMSMLRLGKRPMSMLRLGKRPMSMLRLGKRPMSMLRLGKRPMSMLRLGKRPMSMLRLGKRPMSMLRLGKRPMSMLRLGKREDDEEKRSLAMS</sequence>
<evidence type="ECO:0000313" key="8">
    <source>
        <dbReference type="EMBL" id="CAL1548429.1"/>
    </source>
</evidence>